<evidence type="ECO:0000259" key="2">
    <source>
        <dbReference type="PROSITE" id="PS51447"/>
    </source>
</evidence>
<gene>
    <name evidence="3" type="ORF">NHX12_010042</name>
</gene>
<dbReference type="PANTHER" id="PTHR11538:SF26">
    <property type="entry name" value="FERREDOXIN-FOLD ANTICODON-BINDING DOMAIN-CONTAINING PROTEIN 1"/>
    <property type="match status" value="1"/>
</dbReference>
<dbReference type="Proteomes" id="UP001148018">
    <property type="component" value="Unassembled WGS sequence"/>
</dbReference>
<dbReference type="PROSITE" id="PS51447">
    <property type="entry name" value="FDX_ACB"/>
    <property type="match status" value="1"/>
</dbReference>
<dbReference type="GO" id="GO:0070475">
    <property type="term" value="P:rRNA base methylation"/>
    <property type="evidence" value="ECO:0007669"/>
    <property type="project" value="InterPro"/>
</dbReference>
<sequence>MSGPILLVGEGNFSFSAALCQLSQETKLTATCLQRQEDIKHEGAATNIQIIRDSGGAVLFGVDCTKLEECASLRGLVFHRVIFNFPHCGRKSGVKKNRELLKNFFHSCVQVLAEHGEVHVTLCNGQGGTPADKPMREWQNSWQVVAMAAEADLILSSVQPFKSEEVENYRCTGYKSQDKGFHVEEALVHVFTRSPPYLTPTRVKMKEIVGDQTVQDFLCSDSAHPVKFVQDLVVTGLEERCSVSMTTEPLSFLLNSKHPQMASLDGDKVTHCYEIEPLRQERLTCGEPLLSVSQLGGQSTHSDPQETHADVLQLGVKTMFITDTGVPNKSQDGERRPDVNTPGVHKPDVNTAGVHKPDVNTPCVRKPDVNTPGVHRPNLDTPDKHRPDVDTEEGSGVLRFVLRPSLLPQMRVRGGEAQGELETGEGIPFEGPSEGSHCHKDPGASIGRLLGVSGLVFRDVPISRWAQPAFHQLLFKGRFPATLRPIAWLGQTLGRLLSSHGVSVVTEAECVWLTARPMGAVGRVLASVGDREEEEGWVQVYISLNLDLLAVCLFSLPDWRPLWSRDPGFPPRILLLHPSLGEQQQQQQPWRPLFHRPSLFSRCSSFDISFWTGPAVWDDRKLHALAREAGRGAVEQVELIDVFSRQEHLTVRTSYCYRVTYRSHSHALSHTKALELHRQLESLLSSRLHVTIR</sequence>
<dbReference type="SMART" id="SM00896">
    <property type="entry name" value="FDX-ACB"/>
    <property type="match status" value="1"/>
</dbReference>
<accession>A0A9Q0I8I1</accession>
<dbReference type="OrthoDB" id="273345at2759"/>
<evidence type="ECO:0000313" key="3">
    <source>
        <dbReference type="EMBL" id="KAJ3589195.1"/>
    </source>
</evidence>
<keyword evidence="4" id="KW-1185">Reference proteome</keyword>
<proteinExistence type="predicted"/>
<dbReference type="FunFam" id="3.40.50.150:FF:000361">
    <property type="entry name" value="Ferredoxin-fold anticodon-binding domain-containing protein 1 homolog"/>
    <property type="match status" value="1"/>
</dbReference>
<comment type="caution">
    <text evidence="3">The sequence shown here is derived from an EMBL/GenBank/DDBJ whole genome shotgun (WGS) entry which is preliminary data.</text>
</comment>
<feature type="compositionally biased region" description="Basic and acidic residues" evidence="1">
    <location>
        <begin position="377"/>
        <end position="389"/>
    </location>
</feature>
<dbReference type="GO" id="GO:0005737">
    <property type="term" value="C:cytoplasm"/>
    <property type="evidence" value="ECO:0007669"/>
    <property type="project" value="TreeGrafter"/>
</dbReference>
<dbReference type="Pfam" id="PF10354">
    <property type="entry name" value="BMT5-like"/>
    <property type="match status" value="1"/>
</dbReference>
<dbReference type="Pfam" id="PF03147">
    <property type="entry name" value="FDX-ACB"/>
    <property type="match status" value="1"/>
</dbReference>
<dbReference type="GO" id="GO:0070042">
    <property type="term" value="F:rRNA (uridine-N3-)-methyltransferase activity"/>
    <property type="evidence" value="ECO:0007669"/>
    <property type="project" value="InterPro"/>
</dbReference>
<dbReference type="SUPFAM" id="SSF54991">
    <property type="entry name" value="Anticodon-binding domain of PheRS"/>
    <property type="match status" value="1"/>
</dbReference>
<organism evidence="3 4">
    <name type="scientific">Muraenolepis orangiensis</name>
    <name type="common">Patagonian moray cod</name>
    <dbReference type="NCBI Taxonomy" id="630683"/>
    <lineage>
        <taxon>Eukaryota</taxon>
        <taxon>Metazoa</taxon>
        <taxon>Chordata</taxon>
        <taxon>Craniata</taxon>
        <taxon>Vertebrata</taxon>
        <taxon>Euteleostomi</taxon>
        <taxon>Actinopterygii</taxon>
        <taxon>Neopterygii</taxon>
        <taxon>Teleostei</taxon>
        <taxon>Neoteleostei</taxon>
        <taxon>Acanthomorphata</taxon>
        <taxon>Zeiogadaria</taxon>
        <taxon>Gadariae</taxon>
        <taxon>Gadiformes</taxon>
        <taxon>Muraenolepidoidei</taxon>
        <taxon>Muraenolepididae</taxon>
        <taxon>Muraenolepis</taxon>
    </lineage>
</organism>
<protein>
    <recommendedName>
        <fullName evidence="2">FDX-ACB domain-containing protein</fullName>
    </recommendedName>
</protein>
<dbReference type="AlphaFoldDB" id="A0A9Q0I8I1"/>
<dbReference type="InterPro" id="IPR005121">
    <property type="entry name" value="Fdx_antiC-bd"/>
</dbReference>
<dbReference type="Gene3D" id="3.30.70.380">
    <property type="entry name" value="Ferrodoxin-fold anticodon-binding domain"/>
    <property type="match status" value="1"/>
</dbReference>
<feature type="domain" description="FDX-ACB" evidence="2">
    <location>
        <begin position="599"/>
        <end position="693"/>
    </location>
</feature>
<dbReference type="EMBL" id="JANIIK010000115">
    <property type="protein sequence ID" value="KAJ3589195.1"/>
    <property type="molecule type" value="Genomic_DNA"/>
</dbReference>
<reference evidence="3" key="1">
    <citation type="submission" date="2022-07" db="EMBL/GenBank/DDBJ databases">
        <title>Chromosome-level genome of Muraenolepis orangiensis.</title>
        <authorList>
            <person name="Kim J."/>
        </authorList>
    </citation>
    <scope>NUCLEOTIDE SEQUENCE</scope>
    <source>
        <strain evidence="3">KU_S4_2022</strain>
        <tissue evidence="3">Muscle</tissue>
    </source>
</reference>
<evidence type="ECO:0000313" key="4">
    <source>
        <dbReference type="Proteomes" id="UP001148018"/>
    </source>
</evidence>
<dbReference type="InterPro" id="IPR036690">
    <property type="entry name" value="Fdx_antiC-bd_sf"/>
</dbReference>
<dbReference type="PANTHER" id="PTHR11538">
    <property type="entry name" value="PHENYLALANYL-TRNA SYNTHETASE"/>
    <property type="match status" value="1"/>
</dbReference>
<name>A0A9Q0I8I1_9TELE</name>
<feature type="region of interest" description="Disordered" evidence="1">
    <location>
        <begin position="418"/>
        <end position="441"/>
    </location>
</feature>
<feature type="region of interest" description="Disordered" evidence="1">
    <location>
        <begin position="323"/>
        <end position="392"/>
    </location>
</feature>
<dbReference type="InterPro" id="IPR019446">
    <property type="entry name" value="BMT5-like"/>
</dbReference>
<evidence type="ECO:0000256" key="1">
    <source>
        <dbReference type="SAM" id="MobiDB-lite"/>
    </source>
</evidence>